<dbReference type="SUPFAM" id="SSF51412">
    <property type="entry name" value="Inosine monophosphate dehydrogenase (IMPDH)"/>
    <property type="match status" value="1"/>
</dbReference>
<proteinExistence type="predicted"/>
<sequence>MSRITNNSHDGSIGGDNGSNKNKNLLNTWFPTTLNPVIFSAPMYGTATGALAAEVSKAGGFGFIPAGYDYSPSSPQLSVMSQELDTARSILGLSGEELPVGVGFLLCHSSVSYLIETTIPVLNQHRPQAVWLFAPRDKDLASGLIKRIVEALRGEGYKVFFQVGTVASARQALGDGADVVVAQGADAGGHQFVGGAGLVGLVPEVLEMVETEFGEEKRRKEGRERVVVVAAGGVVEGRGMAGALALGAEGVAMGTRFIMAKEANTPECRRKLIAETVDGGPATFKHPVMDQIQATGIWPSVFDGRAIVNTAIQDFQNGVSLEENITLCKEARAVGDVSREFTWAGTGVGLVKDVQPAGDIVKEVREGAIARIKRLQNLL</sequence>
<protein>
    <submittedName>
        <fullName evidence="4">Nitronate monooxygenase</fullName>
    </submittedName>
</protein>
<dbReference type="Gene3D" id="3.20.20.70">
    <property type="entry name" value="Aldolase class I"/>
    <property type="match status" value="1"/>
</dbReference>
<comment type="caution">
    <text evidence="4">The sequence shown here is derived from an EMBL/GenBank/DDBJ whole genome shotgun (WGS) entry which is preliminary data.</text>
</comment>
<dbReference type="EMBL" id="MU864361">
    <property type="protein sequence ID" value="KAK4191121.1"/>
    <property type="molecule type" value="Genomic_DNA"/>
</dbReference>
<keyword evidence="4" id="KW-0503">Monooxygenase</keyword>
<evidence type="ECO:0000313" key="5">
    <source>
        <dbReference type="Proteomes" id="UP001302126"/>
    </source>
</evidence>
<dbReference type="InterPro" id="IPR013785">
    <property type="entry name" value="Aldolase_TIM"/>
</dbReference>
<evidence type="ECO:0000313" key="4">
    <source>
        <dbReference type="EMBL" id="KAK4191121.1"/>
    </source>
</evidence>
<name>A0AAN7AJL9_9PEZI</name>
<reference evidence="4" key="1">
    <citation type="journal article" date="2023" name="Mol. Phylogenet. Evol.">
        <title>Genome-scale phylogeny and comparative genomics of the fungal order Sordariales.</title>
        <authorList>
            <person name="Hensen N."/>
            <person name="Bonometti L."/>
            <person name="Westerberg I."/>
            <person name="Brannstrom I.O."/>
            <person name="Guillou S."/>
            <person name="Cros-Aarteil S."/>
            <person name="Calhoun S."/>
            <person name="Haridas S."/>
            <person name="Kuo A."/>
            <person name="Mondo S."/>
            <person name="Pangilinan J."/>
            <person name="Riley R."/>
            <person name="LaButti K."/>
            <person name="Andreopoulos B."/>
            <person name="Lipzen A."/>
            <person name="Chen C."/>
            <person name="Yan M."/>
            <person name="Daum C."/>
            <person name="Ng V."/>
            <person name="Clum A."/>
            <person name="Steindorff A."/>
            <person name="Ohm R.A."/>
            <person name="Martin F."/>
            <person name="Silar P."/>
            <person name="Natvig D.O."/>
            <person name="Lalanne C."/>
            <person name="Gautier V."/>
            <person name="Ament-Velasquez S.L."/>
            <person name="Kruys A."/>
            <person name="Hutchinson M.I."/>
            <person name="Powell A.J."/>
            <person name="Barry K."/>
            <person name="Miller A.N."/>
            <person name="Grigoriev I.V."/>
            <person name="Debuchy R."/>
            <person name="Gladieux P."/>
            <person name="Hiltunen Thoren M."/>
            <person name="Johannesson H."/>
        </authorList>
    </citation>
    <scope>NUCLEOTIDE SEQUENCE</scope>
    <source>
        <strain evidence="4">PSN309</strain>
    </source>
</reference>
<gene>
    <name evidence="4" type="ORF">QBC35DRAFT_36044</name>
</gene>
<reference evidence="4" key="2">
    <citation type="submission" date="2023-05" db="EMBL/GenBank/DDBJ databases">
        <authorList>
            <consortium name="Lawrence Berkeley National Laboratory"/>
            <person name="Steindorff A."/>
            <person name="Hensen N."/>
            <person name="Bonometti L."/>
            <person name="Westerberg I."/>
            <person name="Brannstrom I.O."/>
            <person name="Guillou S."/>
            <person name="Cros-Aarteil S."/>
            <person name="Calhoun S."/>
            <person name="Haridas S."/>
            <person name="Kuo A."/>
            <person name="Mondo S."/>
            <person name="Pangilinan J."/>
            <person name="Riley R."/>
            <person name="Labutti K."/>
            <person name="Andreopoulos B."/>
            <person name="Lipzen A."/>
            <person name="Chen C."/>
            <person name="Yanf M."/>
            <person name="Daum C."/>
            <person name="Ng V."/>
            <person name="Clum A."/>
            <person name="Ohm R."/>
            <person name="Martin F."/>
            <person name="Silar P."/>
            <person name="Natvig D."/>
            <person name="Lalanne C."/>
            <person name="Gautier V."/>
            <person name="Ament-Velasquez S.L."/>
            <person name="Kruys A."/>
            <person name="Hutchinson M.I."/>
            <person name="Powell A.J."/>
            <person name="Barry K."/>
            <person name="Miller A.N."/>
            <person name="Grigoriev I.V."/>
            <person name="Debuchy R."/>
            <person name="Gladieux P."/>
            <person name="Thoren M.H."/>
            <person name="Johannesson H."/>
        </authorList>
    </citation>
    <scope>NUCLEOTIDE SEQUENCE</scope>
    <source>
        <strain evidence="4">PSN309</strain>
    </source>
</reference>
<keyword evidence="1" id="KW-0285">Flavoprotein</keyword>
<keyword evidence="3" id="KW-0560">Oxidoreductase</keyword>
<accession>A0AAN7AJL9</accession>
<dbReference type="Proteomes" id="UP001302126">
    <property type="component" value="Unassembled WGS sequence"/>
</dbReference>
<evidence type="ECO:0000256" key="1">
    <source>
        <dbReference type="ARBA" id="ARBA00022630"/>
    </source>
</evidence>
<dbReference type="InterPro" id="IPR004136">
    <property type="entry name" value="NMO"/>
</dbReference>
<dbReference type="PANTHER" id="PTHR32332">
    <property type="entry name" value="2-NITROPROPANE DIOXYGENASE"/>
    <property type="match status" value="1"/>
</dbReference>
<evidence type="ECO:0000256" key="2">
    <source>
        <dbReference type="ARBA" id="ARBA00022643"/>
    </source>
</evidence>
<dbReference type="CDD" id="cd04730">
    <property type="entry name" value="NPD_like"/>
    <property type="match status" value="1"/>
</dbReference>
<organism evidence="4 5">
    <name type="scientific">Podospora australis</name>
    <dbReference type="NCBI Taxonomy" id="1536484"/>
    <lineage>
        <taxon>Eukaryota</taxon>
        <taxon>Fungi</taxon>
        <taxon>Dikarya</taxon>
        <taxon>Ascomycota</taxon>
        <taxon>Pezizomycotina</taxon>
        <taxon>Sordariomycetes</taxon>
        <taxon>Sordariomycetidae</taxon>
        <taxon>Sordariales</taxon>
        <taxon>Podosporaceae</taxon>
        <taxon>Podospora</taxon>
    </lineage>
</organism>
<dbReference type="PANTHER" id="PTHR32332:SF34">
    <property type="entry name" value="2-NITROPROPANE DIOXYGENASE FAMILY, PUTATIVE-RELATED"/>
    <property type="match status" value="1"/>
</dbReference>
<dbReference type="Pfam" id="PF03060">
    <property type="entry name" value="NMO"/>
    <property type="match status" value="1"/>
</dbReference>
<keyword evidence="5" id="KW-1185">Reference proteome</keyword>
<evidence type="ECO:0000256" key="3">
    <source>
        <dbReference type="ARBA" id="ARBA00023002"/>
    </source>
</evidence>
<dbReference type="GO" id="GO:0018580">
    <property type="term" value="F:nitronate monooxygenase activity"/>
    <property type="evidence" value="ECO:0007669"/>
    <property type="project" value="InterPro"/>
</dbReference>
<keyword evidence="2" id="KW-0288">FMN</keyword>
<dbReference type="AlphaFoldDB" id="A0AAN7AJL9"/>